<evidence type="ECO:0000313" key="2">
    <source>
        <dbReference type="Proteomes" id="UP001055072"/>
    </source>
</evidence>
<evidence type="ECO:0000313" key="1">
    <source>
        <dbReference type="EMBL" id="KAI0093412.1"/>
    </source>
</evidence>
<sequence>MANMPAAMKKHRICELMEHSASSLIHKLLISTPPSAHSDEMAPANSHEEDIGSHMSQKGHSTDSNTPYNEPRRRDYPPHWLTKRQRRTDSEVPGPPPPYTPTIALHASTISYNDAPTAISTPTQTPPPALPAPPVPNPHGTNVGLLVGAVVAASITIVLLAALGRYLVHRNAKKLSKSCPRFSMRVPQSAGLKVDGIDITDKAKECGDDSIGQFVYISNSDGDFEESTKGDEEYEFSIDDHEFGESGRVQRDSLHPSDHSGSISRRFSAPGALEDFKASNLLGLKGLPSSASAPASPNLAGAIDRDTSLWIQRQKAAELAQIVRMRIVREDMPVHKATLSCPDLTEGGMSAKRPTLVVNHGLGMIHAEHEVDIANTALTALENYSVASDLMTPNIPLTSLFQIDRAGKVVRLSSSPSSPSQDSLPIGSPSASDSSSSSLTEGGSDELESAIIVRMAQARSMEIKRGTLVAMDFLSTCSPPMSHSAPMLLDTIPVPSLTPRYGAPKSASFSGLNSPAPSLSPIVPSATSLSADIEQSLEERVFAYRDSGEWSKENYKLTTPGQVRALVEALAINRPVSVQDQTERGWPWPAHRQ</sequence>
<organism evidence="1 2">
    <name type="scientific">Irpex rosettiformis</name>
    <dbReference type="NCBI Taxonomy" id="378272"/>
    <lineage>
        <taxon>Eukaryota</taxon>
        <taxon>Fungi</taxon>
        <taxon>Dikarya</taxon>
        <taxon>Basidiomycota</taxon>
        <taxon>Agaricomycotina</taxon>
        <taxon>Agaricomycetes</taxon>
        <taxon>Polyporales</taxon>
        <taxon>Irpicaceae</taxon>
        <taxon>Irpex</taxon>
    </lineage>
</organism>
<gene>
    <name evidence="1" type="ORF">BDY19DRAFT_903161</name>
</gene>
<accession>A0ACB8UG74</accession>
<protein>
    <submittedName>
        <fullName evidence="1">Uncharacterized protein</fullName>
    </submittedName>
</protein>
<reference evidence="1" key="1">
    <citation type="journal article" date="2021" name="Environ. Microbiol.">
        <title>Gene family expansions and transcriptome signatures uncover fungal adaptations to wood decay.</title>
        <authorList>
            <person name="Hage H."/>
            <person name="Miyauchi S."/>
            <person name="Viragh M."/>
            <person name="Drula E."/>
            <person name="Min B."/>
            <person name="Chaduli D."/>
            <person name="Navarro D."/>
            <person name="Favel A."/>
            <person name="Norest M."/>
            <person name="Lesage-Meessen L."/>
            <person name="Balint B."/>
            <person name="Merenyi Z."/>
            <person name="de Eugenio L."/>
            <person name="Morin E."/>
            <person name="Martinez A.T."/>
            <person name="Baldrian P."/>
            <person name="Stursova M."/>
            <person name="Martinez M.J."/>
            <person name="Novotny C."/>
            <person name="Magnuson J.K."/>
            <person name="Spatafora J.W."/>
            <person name="Maurice S."/>
            <person name="Pangilinan J."/>
            <person name="Andreopoulos W."/>
            <person name="LaButti K."/>
            <person name="Hundley H."/>
            <person name="Na H."/>
            <person name="Kuo A."/>
            <person name="Barry K."/>
            <person name="Lipzen A."/>
            <person name="Henrissat B."/>
            <person name="Riley R."/>
            <person name="Ahrendt S."/>
            <person name="Nagy L.G."/>
            <person name="Grigoriev I.V."/>
            <person name="Martin F."/>
            <person name="Rosso M.N."/>
        </authorList>
    </citation>
    <scope>NUCLEOTIDE SEQUENCE</scope>
    <source>
        <strain evidence="1">CBS 384.51</strain>
    </source>
</reference>
<comment type="caution">
    <text evidence="1">The sequence shown here is derived from an EMBL/GenBank/DDBJ whole genome shotgun (WGS) entry which is preliminary data.</text>
</comment>
<name>A0ACB8UG74_9APHY</name>
<keyword evidence="2" id="KW-1185">Reference proteome</keyword>
<proteinExistence type="predicted"/>
<dbReference type="Proteomes" id="UP001055072">
    <property type="component" value="Unassembled WGS sequence"/>
</dbReference>
<dbReference type="EMBL" id="MU274902">
    <property type="protein sequence ID" value="KAI0093412.1"/>
    <property type="molecule type" value="Genomic_DNA"/>
</dbReference>